<evidence type="ECO:0000256" key="1">
    <source>
        <dbReference type="ARBA" id="ARBA00004477"/>
    </source>
</evidence>
<sequence>MAITDLVAMPYRVVTSKPAQKTYLNTILLLISSSILFGIAVVAYIIFYYNYVPQIGIEKAVHLQYGDGTNPYSIIVLSPDIFSLQPYDITLSLHVPRSPRNLEAGNFMLSLSLLSPSYKPSITAGTPAQDGSPTLISAIQPTDILFSSRRPVLLRYTSRLVSLSERLASLPLYILGLKHESEVLNIPIFELISFQKGRKNVPTFAFLEVQARQDIQVYDVRLQFTARFGGLRWWMYHHRLISFATGVAIFWSAEIIFTLFAWVLLPFFFAPSPSPPNKVEANDPTATSLIKNEPSPGGKLDLVGTPPRTFPACDCTSPLHNEPKVKEEHVVQEMRVARFGADDEIGEVVRNRGFGSGLRRSNSAGEGGSSLKRRKGRWDWT</sequence>
<dbReference type="EMBL" id="MU251877">
    <property type="protein sequence ID" value="KAG9228686.1"/>
    <property type="molecule type" value="Genomic_DNA"/>
</dbReference>
<evidence type="ECO:0000256" key="8">
    <source>
        <dbReference type="SAM" id="Phobius"/>
    </source>
</evidence>
<dbReference type="Pfam" id="PF06775">
    <property type="entry name" value="Seipin"/>
    <property type="match status" value="1"/>
</dbReference>
<feature type="compositionally biased region" description="Basic residues" evidence="7">
    <location>
        <begin position="371"/>
        <end position="381"/>
    </location>
</feature>
<name>A0A9P7Y8F7_9HELO</name>
<dbReference type="GO" id="GO:0005789">
    <property type="term" value="C:endoplasmic reticulum membrane"/>
    <property type="evidence" value="ECO:0007669"/>
    <property type="project" value="UniProtKB-SubCell"/>
</dbReference>
<evidence type="ECO:0000313" key="9">
    <source>
        <dbReference type="EMBL" id="KAG9228686.1"/>
    </source>
</evidence>
<dbReference type="Proteomes" id="UP000824998">
    <property type="component" value="Unassembled WGS sequence"/>
</dbReference>
<comment type="caution">
    <text evidence="9">The sequence shown here is derived from an EMBL/GenBank/DDBJ whole genome shotgun (WGS) entry which is preliminary data.</text>
</comment>
<keyword evidence="6 8" id="KW-0472">Membrane</keyword>
<keyword evidence="5" id="KW-0443">Lipid metabolism</keyword>
<dbReference type="OrthoDB" id="3990054at2759"/>
<dbReference type="CDD" id="cd23995">
    <property type="entry name" value="Seipin_BSCL2_like"/>
    <property type="match status" value="1"/>
</dbReference>
<feature type="region of interest" description="Disordered" evidence="7">
    <location>
        <begin position="353"/>
        <end position="381"/>
    </location>
</feature>
<organism evidence="9 10">
    <name type="scientific">Amylocarpus encephaloides</name>
    <dbReference type="NCBI Taxonomy" id="45428"/>
    <lineage>
        <taxon>Eukaryota</taxon>
        <taxon>Fungi</taxon>
        <taxon>Dikarya</taxon>
        <taxon>Ascomycota</taxon>
        <taxon>Pezizomycotina</taxon>
        <taxon>Leotiomycetes</taxon>
        <taxon>Helotiales</taxon>
        <taxon>Helotiales incertae sedis</taxon>
        <taxon>Amylocarpus</taxon>
    </lineage>
</organism>
<feature type="region of interest" description="Disordered" evidence="7">
    <location>
        <begin position="276"/>
        <end position="298"/>
    </location>
</feature>
<keyword evidence="10" id="KW-1185">Reference proteome</keyword>
<dbReference type="PANTHER" id="PTHR21212">
    <property type="entry name" value="BERNARDINELLI-SEIP CONGENITAL LIPODYSTROPHY 2 HOMOLOG BSCL2 PROTEIN"/>
    <property type="match status" value="1"/>
</dbReference>
<feature type="transmembrane region" description="Helical" evidence="8">
    <location>
        <begin position="27"/>
        <end position="49"/>
    </location>
</feature>
<protein>
    <submittedName>
        <fullName evidence="9">Adipose-regulatory protein-domain-containing protein</fullName>
    </submittedName>
</protein>
<proteinExistence type="predicted"/>
<gene>
    <name evidence="9" type="ORF">BJ875DRAFT_229258</name>
</gene>
<evidence type="ECO:0000256" key="7">
    <source>
        <dbReference type="SAM" id="MobiDB-lite"/>
    </source>
</evidence>
<evidence type="ECO:0000256" key="3">
    <source>
        <dbReference type="ARBA" id="ARBA00022824"/>
    </source>
</evidence>
<dbReference type="PANTHER" id="PTHR21212:SF0">
    <property type="entry name" value="SEIPIN"/>
    <property type="match status" value="1"/>
</dbReference>
<evidence type="ECO:0000256" key="4">
    <source>
        <dbReference type="ARBA" id="ARBA00022989"/>
    </source>
</evidence>
<evidence type="ECO:0000313" key="10">
    <source>
        <dbReference type="Proteomes" id="UP000824998"/>
    </source>
</evidence>
<comment type="subcellular location">
    <subcellularLocation>
        <location evidence="1">Endoplasmic reticulum membrane</location>
        <topology evidence="1">Multi-pass membrane protein</topology>
    </subcellularLocation>
</comment>
<dbReference type="GO" id="GO:0006629">
    <property type="term" value="P:lipid metabolic process"/>
    <property type="evidence" value="ECO:0007669"/>
    <property type="project" value="UniProtKB-KW"/>
</dbReference>
<dbReference type="InterPro" id="IPR009617">
    <property type="entry name" value="Seipin"/>
</dbReference>
<dbReference type="AlphaFoldDB" id="A0A9P7Y8F7"/>
<keyword evidence="2 8" id="KW-0812">Transmembrane</keyword>
<evidence type="ECO:0000256" key="5">
    <source>
        <dbReference type="ARBA" id="ARBA00023098"/>
    </source>
</evidence>
<reference evidence="9" key="1">
    <citation type="journal article" date="2021" name="IMA Fungus">
        <title>Genomic characterization of three marine fungi, including Emericellopsis atlantica sp. nov. with signatures of a generalist lifestyle and marine biomass degradation.</title>
        <authorList>
            <person name="Hagestad O.C."/>
            <person name="Hou L."/>
            <person name="Andersen J.H."/>
            <person name="Hansen E.H."/>
            <person name="Altermark B."/>
            <person name="Li C."/>
            <person name="Kuhnert E."/>
            <person name="Cox R.J."/>
            <person name="Crous P.W."/>
            <person name="Spatafora J.W."/>
            <person name="Lail K."/>
            <person name="Amirebrahimi M."/>
            <person name="Lipzen A."/>
            <person name="Pangilinan J."/>
            <person name="Andreopoulos W."/>
            <person name="Hayes R.D."/>
            <person name="Ng V."/>
            <person name="Grigoriev I.V."/>
            <person name="Jackson S.A."/>
            <person name="Sutton T.D.S."/>
            <person name="Dobson A.D.W."/>
            <person name="Rama T."/>
        </authorList>
    </citation>
    <scope>NUCLEOTIDE SEQUENCE</scope>
    <source>
        <strain evidence="9">TRa018bII</strain>
    </source>
</reference>
<keyword evidence="4 8" id="KW-1133">Transmembrane helix</keyword>
<keyword evidence="3" id="KW-0256">Endoplasmic reticulum</keyword>
<feature type="transmembrane region" description="Helical" evidence="8">
    <location>
        <begin position="240"/>
        <end position="269"/>
    </location>
</feature>
<dbReference type="GO" id="GO:0140042">
    <property type="term" value="P:lipid droplet formation"/>
    <property type="evidence" value="ECO:0007669"/>
    <property type="project" value="UniProtKB-ARBA"/>
</dbReference>
<evidence type="ECO:0000256" key="6">
    <source>
        <dbReference type="ARBA" id="ARBA00023136"/>
    </source>
</evidence>
<accession>A0A9P7Y8F7</accession>
<evidence type="ECO:0000256" key="2">
    <source>
        <dbReference type="ARBA" id="ARBA00022692"/>
    </source>
</evidence>